<dbReference type="InterPro" id="IPR028053">
    <property type="entry name" value="Membr_insert_YidC_N"/>
</dbReference>
<gene>
    <name evidence="13" type="primary">yidC</name>
</gene>
<evidence type="ECO:0000256" key="10">
    <source>
        <dbReference type="ARBA" id="ARBA00023186"/>
    </source>
</evidence>
<dbReference type="GO" id="GO:0032977">
    <property type="term" value="F:membrane insertase activity"/>
    <property type="evidence" value="ECO:0007669"/>
    <property type="project" value="InterPro"/>
</dbReference>
<evidence type="ECO:0000256" key="7">
    <source>
        <dbReference type="ARBA" id="ARBA00022927"/>
    </source>
</evidence>
<dbReference type="NCBIfam" id="NF002353">
    <property type="entry name" value="PRK01318.1-4"/>
    <property type="match status" value="1"/>
</dbReference>
<dbReference type="InterPro" id="IPR001708">
    <property type="entry name" value="YidC/ALB3/OXA1/COX18"/>
</dbReference>
<dbReference type="PANTHER" id="PTHR12428:SF65">
    <property type="entry name" value="CYTOCHROME C OXIDASE ASSEMBLY PROTEIN COX18, MITOCHONDRIAL"/>
    <property type="match status" value="1"/>
</dbReference>
<feature type="domain" description="Membrane insertase YidC/Oxa/ALB C-terminal" evidence="14">
    <location>
        <begin position="365"/>
        <end position="562"/>
    </location>
</feature>
<keyword evidence="4 13" id="KW-0813">Transport</keyword>
<evidence type="ECO:0000313" key="16">
    <source>
        <dbReference type="EMBL" id="ADH42956.1"/>
    </source>
</evidence>
<sequence length="569" mass="64997">MDFRNVIFAIALSFAVLFGWSVIFETPKIEEQAKLEQSENYQKEDAASDAPSVNVEKKDLPIVSRNDAIKSTNRINFENENVVGSITLKGALIDDITFKKYNETLGSDKKVTYLNPQETNEGYFIETGWAASNVEDIGLPNKDTLWKVKGNNKLSTGSPVIMEWKNKSGITFRKKIELDSKFLFRVTQEIQNKSGSIVELYPYAQITRNQKPVLQAGSMSGTLILHDGFIGVFNEDLKEYDYDDIKDKKKEHNAESGWLGITDKFWITALVPEKNQSFRGEFVYKSESFKANYIANKPIVVQPSSSKASTTKIFVAAKEVKVIDGYAEAESINKFDLTIDWGWLYFLTKPLFFIINYLFELTKNFGIAIILVTAAVRLLFFPLANYSFRSMAKMKILQPELLRLKEVHKGDKVKLQQEMMALYRREKVNPLSGCLPILIQIPFFFAIYKMLLISLEMRHQPFFGWIKDLSAQDPTSIFNIFGLIPWDPPSFLIIGAWPIMMGATMYLQQKLNPTPPDPIQAKIFLFFPLFLTIILAPFPAGLVVYWTINNVLTIAQQWVIMKRTTVKTK</sequence>
<dbReference type="GO" id="GO:0015031">
    <property type="term" value="P:protein transport"/>
    <property type="evidence" value="ECO:0007669"/>
    <property type="project" value="UniProtKB-KW"/>
</dbReference>
<dbReference type="InterPro" id="IPR038221">
    <property type="entry name" value="YidC_periplasmic_sf"/>
</dbReference>
<comment type="subunit">
    <text evidence="13">Interacts with the Sec translocase complex via SecD. Specifically interacts with transmembrane segments of nascent integral membrane proteins during membrane integration.</text>
</comment>
<accession>E7C9X2</accession>
<feature type="transmembrane region" description="Helical" evidence="13">
    <location>
        <begin position="428"/>
        <end position="448"/>
    </location>
</feature>
<dbReference type="InterPro" id="IPR047196">
    <property type="entry name" value="YidC_ALB_C"/>
</dbReference>
<feature type="transmembrane region" description="Helical" evidence="13">
    <location>
        <begin position="6"/>
        <end position="24"/>
    </location>
</feature>
<dbReference type="InterPro" id="IPR028055">
    <property type="entry name" value="YidC/Oxa/ALB_C"/>
</dbReference>
<evidence type="ECO:0000256" key="3">
    <source>
        <dbReference type="ARBA" id="ARBA00015325"/>
    </source>
</evidence>
<protein>
    <recommendedName>
        <fullName evidence="3 13">Membrane protein insertase YidC</fullName>
    </recommendedName>
    <alternativeName>
        <fullName evidence="12 13">Foldase YidC</fullName>
    </alternativeName>
    <alternativeName>
        <fullName evidence="11 13">Membrane integrase YidC</fullName>
    </alternativeName>
    <alternativeName>
        <fullName evidence="13">Membrane protein YidC</fullName>
    </alternativeName>
</protein>
<dbReference type="PANTHER" id="PTHR12428">
    <property type="entry name" value="OXA1"/>
    <property type="match status" value="1"/>
</dbReference>
<dbReference type="CDD" id="cd19961">
    <property type="entry name" value="EcYidC-like_peri"/>
    <property type="match status" value="1"/>
</dbReference>
<comment type="subcellular location">
    <subcellularLocation>
        <location evidence="1">Cell inner membrane</location>
        <topology evidence="1">Multi-pass membrane protein</topology>
    </subcellularLocation>
    <subcellularLocation>
        <location evidence="13">Cell membrane</location>
        <topology evidence="13">Multi-pass membrane protein</topology>
    </subcellularLocation>
</comment>
<evidence type="ECO:0000259" key="15">
    <source>
        <dbReference type="Pfam" id="PF14849"/>
    </source>
</evidence>
<dbReference type="GO" id="GO:0051205">
    <property type="term" value="P:protein insertion into membrane"/>
    <property type="evidence" value="ECO:0007669"/>
    <property type="project" value="TreeGrafter"/>
</dbReference>
<dbReference type="Pfam" id="PF02096">
    <property type="entry name" value="60KD_IMP"/>
    <property type="match status" value="1"/>
</dbReference>
<evidence type="ECO:0000256" key="4">
    <source>
        <dbReference type="ARBA" id="ARBA00022448"/>
    </source>
</evidence>
<dbReference type="PRINTS" id="PR00701">
    <property type="entry name" value="60KDINNERMP"/>
</dbReference>
<organism evidence="16">
    <name type="scientific">uncultured SAR11 cluster alpha proteobacterium H17925_23J24</name>
    <dbReference type="NCBI Taxonomy" id="715036"/>
    <lineage>
        <taxon>Bacteria</taxon>
        <taxon>Pseudomonadati</taxon>
        <taxon>Pseudomonadota</taxon>
        <taxon>Alphaproteobacteria</taxon>
        <taxon>Candidatus Pelagibacterales</taxon>
        <taxon>environmental samples</taxon>
    </lineage>
</organism>
<feature type="transmembrane region" description="Helical" evidence="13">
    <location>
        <begin position="519"/>
        <end position="538"/>
    </location>
</feature>
<evidence type="ECO:0000256" key="11">
    <source>
        <dbReference type="ARBA" id="ARBA00033245"/>
    </source>
</evidence>
<keyword evidence="7 13" id="KW-0653">Protein transport</keyword>
<dbReference type="NCBIfam" id="TIGR03592">
    <property type="entry name" value="yidC_oxa1_cterm"/>
    <property type="match status" value="1"/>
</dbReference>
<reference evidence="16" key="1">
    <citation type="submission" date="2010-01" db="EMBL/GenBank/DDBJ databases">
        <title>Genome fragments of uncultured bacteria from the North Pacific Subtropical Gyre.</title>
        <authorList>
            <person name="Pham V.D."/>
            <person name="DeLong E.F."/>
        </authorList>
    </citation>
    <scope>NUCLEOTIDE SEQUENCE</scope>
</reference>
<keyword evidence="6 13" id="KW-0812">Transmembrane</keyword>
<dbReference type="GO" id="GO:0005886">
    <property type="term" value="C:plasma membrane"/>
    <property type="evidence" value="ECO:0007669"/>
    <property type="project" value="UniProtKB-SubCell"/>
</dbReference>
<dbReference type="PRINTS" id="PR01900">
    <property type="entry name" value="YIDCPROTEIN"/>
</dbReference>
<evidence type="ECO:0000256" key="9">
    <source>
        <dbReference type="ARBA" id="ARBA00023136"/>
    </source>
</evidence>
<comment type="similarity">
    <text evidence="2 13">Belongs to the OXA1/ALB3/YidC family. Type 1 subfamily.</text>
</comment>
<evidence type="ECO:0000256" key="2">
    <source>
        <dbReference type="ARBA" id="ARBA00010527"/>
    </source>
</evidence>
<dbReference type="HAMAP" id="MF_01810">
    <property type="entry name" value="YidC_type1"/>
    <property type="match status" value="1"/>
</dbReference>
<feature type="domain" description="Membrane insertase YidC N-terminal" evidence="15">
    <location>
        <begin position="74"/>
        <end position="353"/>
    </location>
</feature>
<evidence type="ECO:0000256" key="6">
    <source>
        <dbReference type="ARBA" id="ARBA00022692"/>
    </source>
</evidence>
<evidence type="ECO:0000256" key="5">
    <source>
        <dbReference type="ARBA" id="ARBA00022475"/>
    </source>
</evidence>
<dbReference type="EMBL" id="GU574702">
    <property type="protein sequence ID" value="ADH42956.1"/>
    <property type="molecule type" value="Genomic_DNA"/>
</dbReference>
<keyword evidence="10 13" id="KW-0143">Chaperone</keyword>
<keyword evidence="8 13" id="KW-1133">Transmembrane helix</keyword>
<feature type="transmembrane region" description="Helical" evidence="13">
    <location>
        <begin position="365"/>
        <end position="388"/>
    </location>
</feature>
<evidence type="ECO:0000256" key="12">
    <source>
        <dbReference type="ARBA" id="ARBA00033342"/>
    </source>
</evidence>
<dbReference type="AlphaFoldDB" id="E7C9X2"/>
<dbReference type="InterPro" id="IPR019998">
    <property type="entry name" value="Membr_insert_YidC"/>
</dbReference>
<comment type="function">
    <text evidence="13">Required for the insertion and/or proper folding and/or complex formation of integral membrane proteins into the membrane. Involved in integration of membrane proteins that insert both dependently and independently of the Sec translocase complex, as well as at least some lipoproteins. Aids folding of multispanning membrane proteins.</text>
</comment>
<dbReference type="Gene3D" id="2.70.98.90">
    <property type="match status" value="1"/>
</dbReference>
<keyword evidence="5 13" id="KW-1003">Cell membrane</keyword>
<evidence type="ECO:0000256" key="8">
    <source>
        <dbReference type="ARBA" id="ARBA00022989"/>
    </source>
</evidence>
<dbReference type="NCBIfam" id="TIGR03593">
    <property type="entry name" value="yidC_nterm"/>
    <property type="match status" value="1"/>
</dbReference>
<proteinExistence type="inferred from homology"/>
<evidence type="ECO:0000259" key="14">
    <source>
        <dbReference type="Pfam" id="PF02096"/>
    </source>
</evidence>
<evidence type="ECO:0000256" key="1">
    <source>
        <dbReference type="ARBA" id="ARBA00004429"/>
    </source>
</evidence>
<name>E7C9X2_9PROT</name>
<dbReference type="CDD" id="cd20070">
    <property type="entry name" value="5TM_YidC_Alb3"/>
    <property type="match status" value="1"/>
</dbReference>
<evidence type="ECO:0000256" key="13">
    <source>
        <dbReference type="HAMAP-Rule" id="MF_01810"/>
    </source>
</evidence>
<dbReference type="Pfam" id="PF14849">
    <property type="entry name" value="YidC_periplas"/>
    <property type="match status" value="1"/>
</dbReference>
<keyword evidence="9 13" id="KW-0472">Membrane</keyword>